<dbReference type="InterPro" id="IPR023393">
    <property type="entry name" value="START-like_dom_sf"/>
</dbReference>
<evidence type="ECO:0000313" key="2">
    <source>
        <dbReference type="Proteomes" id="UP000603227"/>
    </source>
</evidence>
<dbReference type="Gene3D" id="3.30.530.20">
    <property type="match status" value="1"/>
</dbReference>
<protein>
    <recommendedName>
        <fullName evidence="3">Carbon monoxide dehydrogenase subunit G</fullName>
    </recommendedName>
</protein>
<keyword evidence="2" id="KW-1185">Reference proteome</keyword>
<dbReference type="InterPro" id="IPR019587">
    <property type="entry name" value="Polyketide_cyclase/dehydratase"/>
</dbReference>
<dbReference type="Proteomes" id="UP000603227">
    <property type="component" value="Unassembled WGS sequence"/>
</dbReference>
<accession>A0A919GM24</accession>
<evidence type="ECO:0000313" key="1">
    <source>
        <dbReference type="EMBL" id="GHH86916.1"/>
    </source>
</evidence>
<organism evidence="1 2">
    <name type="scientific">Streptomyces capitiformicae</name>
    <dbReference type="NCBI Taxonomy" id="2014920"/>
    <lineage>
        <taxon>Bacteria</taxon>
        <taxon>Bacillati</taxon>
        <taxon>Actinomycetota</taxon>
        <taxon>Actinomycetes</taxon>
        <taxon>Kitasatosporales</taxon>
        <taxon>Streptomycetaceae</taxon>
        <taxon>Streptomyces</taxon>
    </lineage>
</organism>
<gene>
    <name evidence="1" type="ORF">GCM10017771_25920</name>
</gene>
<dbReference type="AlphaFoldDB" id="A0A919GM24"/>
<dbReference type="SUPFAM" id="SSF55961">
    <property type="entry name" value="Bet v1-like"/>
    <property type="match status" value="1"/>
</dbReference>
<dbReference type="RefSeq" id="WP_189782567.1">
    <property type="nucleotide sequence ID" value="NZ_BNAT01000007.1"/>
</dbReference>
<dbReference type="Pfam" id="PF10604">
    <property type="entry name" value="Polyketide_cyc2"/>
    <property type="match status" value="1"/>
</dbReference>
<evidence type="ECO:0008006" key="3">
    <source>
        <dbReference type="Google" id="ProtNLM"/>
    </source>
</evidence>
<reference evidence="1" key="1">
    <citation type="journal article" date="2014" name="Int. J. Syst. Evol. Microbiol.">
        <title>Complete genome sequence of Corynebacterium casei LMG S-19264T (=DSM 44701T), isolated from a smear-ripened cheese.</title>
        <authorList>
            <consortium name="US DOE Joint Genome Institute (JGI-PGF)"/>
            <person name="Walter F."/>
            <person name="Albersmeier A."/>
            <person name="Kalinowski J."/>
            <person name="Ruckert C."/>
        </authorList>
    </citation>
    <scope>NUCLEOTIDE SEQUENCE</scope>
    <source>
        <strain evidence="1">CGMCC 4.7403</strain>
    </source>
</reference>
<sequence>MSDFRESIDIDCRPEDAWAYITEFSHLPEWQESAVSTEQLDAEPVGVGSRLRITRHIGRRDIPMTMQLTEYEPPRVWGMQGIDGPVRGHVHGEITPLDEGRRSRVTIEVGFDGKGIGKALVPLVVRPQIRKELPRNEQHLKDRLEHPVP</sequence>
<proteinExistence type="predicted"/>
<dbReference type="EMBL" id="BNAT01000007">
    <property type="protein sequence ID" value="GHH86916.1"/>
    <property type="molecule type" value="Genomic_DNA"/>
</dbReference>
<name>A0A919GM24_9ACTN</name>
<reference evidence="1" key="2">
    <citation type="submission" date="2020-09" db="EMBL/GenBank/DDBJ databases">
        <authorList>
            <person name="Sun Q."/>
            <person name="Zhou Y."/>
        </authorList>
    </citation>
    <scope>NUCLEOTIDE SEQUENCE</scope>
    <source>
        <strain evidence="1">CGMCC 4.7403</strain>
    </source>
</reference>
<comment type="caution">
    <text evidence="1">The sequence shown here is derived from an EMBL/GenBank/DDBJ whole genome shotgun (WGS) entry which is preliminary data.</text>
</comment>